<dbReference type="Proteomes" id="UP000053263">
    <property type="component" value="Unassembled WGS sequence"/>
</dbReference>
<keyword evidence="1" id="KW-0143">Chaperone</keyword>
<dbReference type="SMART" id="SM00271">
    <property type="entry name" value="DnaJ"/>
    <property type="match status" value="1"/>
</dbReference>
<dbReference type="PRINTS" id="PR00625">
    <property type="entry name" value="JDOMAIN"/>
</dbReference>
<proteinExistence type="predicted"/>
<dbReference type="CDD" id="cd10747">
    <property type="entry name" value="DnaJ_C"/>
    <property type="match status" value="1"/>
</dbReference>
<dbReference type="GO" id="GO:0005829">
    <property type="term" value="C:cytosol"/>
    <property type="evidence" value="ECO:0007669"/>
    <property type="project" value="TreeGrafter"/>
</dbReference>
<dbReference type="CDD" id="cd06257">
    <property type="entry name" value="DnaJ"/>
    <property type="match status" value="1"/>
</dbReference>
<feature type="compositionally biased region" description="Gly residues" evidence="2">
    <location>
        <begin position="48"/>
        <end position="81"/>
    </location>
</feature>
<name>A0A0C9T749_PLICR</name>
<dbReference type="Gene3D" id="1.10.287.110">
    <property type="entry name" value="DnaJ domain"/>
    <property type="match status" value="1"/>
</dbReference>
<dbReference type="InterPro" id="IPR036869">
    <property type="entry name" value="J_dom_sf"/>
</dbReference>
<feature type="domain" description="J" evidence="3">
    <location>
        <begin position="1"/>
        <end position="43"/>
    </location>
</feature>
<dbReference type="EMBL" id="KN832568">
    <property type="protein sequence ID" value="KII85139.1"/>
    <property type="molecule type" value="Genomic_DNA"/>
</dbReference>
<dbReference type="GO" id="GO:0006457">
    <property type="term" value="P:protein folding"/>
    <property type="evidence" value="ECO:0007669"/>
    <property type="project" value="InterPro"/>
</dbReference>
<evidence type="ECO:0000259" key="3">
    <source>
        <dbReference type="PROSITE" id="PS50076"/>
    </source>
</evidence>
<dbReference type="PANTHER" id="PTHR24078">
    <property type="entry name" value="DNAJ HOMOLOG SUBFAMILY C MEMBER"/>
    <property type="match status" value="1"/>
</dbReference>
<accession>A0A0C9T749</accession>
<evidence type="ECO:0000313" key="4">
    <source>
        <dbReference type="EMBL" id="KII85139.1"/>
    </source>
</evidence>
<dbReference type="Pfam" id="PF01556">
    <property type="entry name" value="DnaJ_C"/>
    <property type="match status" value="1"/>
</dbReference>
<dbReference type="PANTHER" id="PTHR24078:SF553">
    <property type="entry name" value="DNAJ HOMOLOG SUBFAMILY B MEMBER 5"/>
    <property type="match status" value="1"/>
</dbReference>
<evidence type="ECO:0000256" key="1">
    <source>
        <dbReference type="ARBA" id="ARBA00023186"/>
    </source>
</evidence>
<dbReference type="GO" id="GO:0051087">
    <property type="term" value="F:protein-folding chaperone binding"/>
    <property type="evidence" value="ECO:0007669"/>
    <property type="project" value="TreeGrafter"/>
</dbReference>
<reference evidence="4 5" key="1">
    <citation type="submission" date="2014-06" db="EMBL/GenBank/DDBJ databases">
        <title>Evolutionary Origins and Diversification of the Mycorrhizal Mutualists.</title>
        <authorList>
            <consortium name="DOE Joint Genome Institute"/>
            <consortium name="Mycorrhizal Genomics Consortium"/>
            <person name="Kohler A."/>
            <person name="Kuo A."/>
            <person name="Nagy L.G."/>
            <person name="Floudas D."/>
            <person name="Copeland A."/>
            <person name="Barry K.W."/>
            <person name="Cichocki N."/>
            <person name="Veneault-Fourrey C."/>
            <person name="LaButti K."/>
            <person name="Lindquist E.A."/>
            <person name="Lipzen A."/>
            <person name="Lundell T."/>
            <person name="Morin E."/>
            <person name="Murat C."/>
            <person name="Riley R."/>
            <person name="Ohm R."/>
            <person name="Sun H."/>
            <person name="Tunlid A."/>
            <person name="Henrissat B."/>
            <person name="Grigoriev I.V."/>
            <person name="Hibbett D.S."/>
            <person name="Martin F."/>
        </authorList>
    </citation>
    <scope>NUCLEOTIDE SEQUENCE [LARGE SCALE GENOMIC DNA]</scope>
    <source>
        <strain evidence="4 5">FD-325 SS-3</strain>
    </source>
</reference>
<dbReference type="GO" id="GO:0006413">
    <property type="term" value="P:translational initiation"/>
    <property type="evidence" value="ECO:0007669"/>
    <property type="project" value="TreeGrafter"/>
</dbReference>
<dbReference type="OrthoDB" id="10250354at2759"/>
<dbReference type="FunFam" id="2.60.260.20:FF:000013">
    <property type="entry name" value="DnaJ subfamily B member 11"/>
    <property type="match status" value="1"/>
</dbReference>
<protein>
    <recommendedName>
        <fullName evidence="3">J domain-containing protein</fullName>
    </recommendedName>
</protein>
<feature type="region of interest" description="Disordered" evidence="2">
    <location>
        <begin position="309"/>
        <end position="333"/>
    </location>
</feature>
<keyword evidence="5" id="KW-1185">Reference proteome</keyword>
<evidence type="ECO:0000256" key="2">
    <source>
        <dbReference type="SAM" id="MobiDB-lite"/>
    </source>
</evidence>
<feature type="region of interest" description="Disordered" evidence="2">
    <location>
        <begin position="161"/>
        <end position="191"/>
    </location>
</feature>
<dbReference type="InterPro" id="IPR018253">
    <property type="entry name" value="DnaJ_domain_CS"/>
</dbReference>
<dbReference type="Pfam" id="PF00226">
    <property type="entry name" value="DnaJ"/>
    <property type="match status" value="1"/>
</dbReference>
<organism evidence="4 5">
    <name type="scientific">Plicaturopsis crispa FD-325 SS-3</name>
    <dbReference type="NCBI Taxonomy" id="944288"/>
    <lineage>
        <taxon>Eukaryota</taxon>
        <taxon>Fungi</taxon>
        <taxon>Dikarya</taxon>
        <taxon>Basidiomycota</taxon>
        <taxon>Agaricomycotina</taxon>
        <taxon>Agaricomycetes</taxon>
        <taxon>Agaricomycetidae</taxon>
        <taxon>Amylocorticiales</taxon>
        <taxon>Amylocorticiaceae</taxon>
        <taxon>Plicatura</taxon>
        <taxon>Plicaturopsis crispa</taxon>
    </lineage>
</organism>
<dbReference type="InterPro" id="IPR051339">
    <property type="entry name" value="DnaJ_subfamily_B"/>
</dbReference>
<feature type="region of interest" description="Disordered" evidence="2">
    <location>
        <begin position="1"/>
        <end position="20"/>
    </location>
</feature>
<feature type="region of interest" description="Disordered" evidence="2">
    <location>
        <begin position="41"/>
        <end position="105"/>
    </location>
</feature>
<dbReference type="GO" id="GO:0051082">
    <property type="term" value="F:unfolded protein binding"/>
    <property type="evidence" value="ECO:0007669"/>
    <property type="project" value="InterPro"/>
</dbReference>
<dbReference type="InterPro" id="IPR001623">
    <property type="entry name" value="DnaJ_domain"/>
</dbReference>
<dbReference type="Gene3D" id="2.60.260.20">
    <property type="entry name" value="Urease metallochaperone UreE, N-terminal domain"/>
    <property type="match status" value="2"/>
</dbReference>
<dbReference type="SUPFAM" id="SSF49493">
    <property type="entry name" value="HSP40/DnaJ peptide-binding domain"/>
    <property type="match status" value="2"/>
</dbReference>
<dbReference type="InterPro" id="IPR002939">
    <property type="entry name" value="DnaJ_C"/>
</dbReference>
<dbReference type="AlphaFoldDB" id="A0A0C9T749"/>
<dbReference type="SUPFAM" id="SSF46565">
    <property type="entry name" value="Chaperone J-domain"/>
    <property type="match status" value="1"/>
</dbReference>
<dbReference type="InterPro" id="IPR008971">
    <property type="entry name" value="HSP40/DnaJ_pept-bd"/>
</dbReference>
<evidence type="ECO:0000313" key="5">
    <source>
        <dbReference type="Proteomes" id="UP000053263"/>
    </source>
</evidence>
<feature type="compositionally biased region" description="Low complexity" evidence="2">
    <location>
        <begin position="82"/>
        <end position="100"/>
    </location>
</feature>
<sequence length="366" mass="38566">MALKWHPDRNGGSEDASKKFKEISEAFEVLSDKNKRTVYDQFGEEGLKGGGGPSPGAGPGGGGFSGFGFPGGAFPAGGPGGSTFTFTTSGPGGSRSSRGFNPTDPNKIFEQFFSGGLGGGGGFPGMGGSSFGGARPRGSSSMFVDDDDDMDGSFSFGGMPGAMPGMNGQRAAGRKQPPRPDPQSGPSEITRPFKVALEDLYTGATKHLKIGRKLLDGTTEDKVLEIQVHPGWKSGTKVRFAKHGNEQPNGDAQDLVFVVEEKPHAVFTREGNDLVCRLKIPLVDALTTSTPRPKQTVQHLDGRRLQVAPPSGIIKPGQESTIPGEGMPIRKDGSVKKKGDLIVKWDVVFPTRLTPAQEEGIRKVLA</sequence>
<dbReference type="PROSITE" id="PS00636">
    <property type="entry name" value="DNAJ_1"/>
    <property type="match status" value="1"/>
</dbReference>
<dbReference type="PROSITE" id="PS50076">
    <property type="entry name" value="DNAJ_2"/>
    <property type="match status" value="1"/>
</dbReference>
<gene>
    <name evidence="4" type="ORF">PLICRDRAFT_45280</name>
</gene>
<dbReference type="FunFam" id="2.60.260.20:FF:000015">
    <property type="entry name" value="Heat shock protein 40"/>
    <property type="match status" value="1"/>
</dbReference>
<dbReference type="HOGENOM" id="CLU_017633_0_0_1"/>